<feature type="transmembrane region" description="Helical" evidence="1">
    <location>
        <begin position="6"/>
        <end position="23"/>
    </location>
</feature>
<name>A0A855GQZ1_9STAP</name>
<dbReference type="EMBL" id="PIXC01000040">
    <property type="protein sequence ID" value="PKE25235.1"/>
    <property type="molecule type" value="Genomic_DNA"/>
</dbReference>
<evidence type="ECO:0000256" key="1">
    <source>
        <dbReference type="SAM" id="Phobius"/>
    </source>
</evidence>
<accession>A0A855GQZ1</accession>
<proteinExistence type="predicted"/>
<evidence type="ECO:0000313" key="3">
    <source>
        <dbReference type="Proteomes" id="UP000233482"/>
    </source>
</evidence>
<organism evidence="2 3">
    <name type="scientific">Macrococcoides caseolyticum</name>
    <dbReference type="NCBI Taxonomy" id="69966"/>
    <lineage>
        <taxon>Bacteria</taxon>
        <taxon>Bacillati</taxon>
        <taxon>Bacillota</taxon>
        <taxon>Bacilli</taxon>
        <taxon>Bacillales</taxon>
        <taxon>Staphylococcaceae</taxon>
        <taxon>Macrococcoides</taxon>
    </lineage>
</organism>
<dbReference type="AlphaFoldDB" id="A0A855GQZ1"/>
<evidence type="ECO:0000313" key="2">
    <source>
        <dbReference type="EMBL" id="PKE25235.1"/>
    </source>
</evidence>
<feature type="transmembrane region" description="Helical" evidence="1">
    <location>
        <begin position="74"/>
        <end position="94"/>
    </location>
</feature>
<feature type="transmembrane region" description="Helical" evidence="1">
    <location>
        <begin position="44"/>
        <end position="62"/>
    </location>
</feature>
<reference evidence="2 3" key="1">
    <citation type="submission" date="2017-12" db="EMBL/GenBank/DDBJ databases">
        <title>Genomics of Macrococcus caseolyticus.</title>
        <authorList>
            <person name="MacFadyen A.C."/>
            <person name="Paterson G.K."/>
        </authorList>
    </citation>
    <scope>NUCLEOTIDE SEQUENCE [LARGE SCALE GENOMIC DNA]</scope>
    <source>
        <strain evidence="2 3">5788_EF188</strain>
    </source>
</reference>
<sequence length="130" mass="15066">MLFKGIVSGLALYIVLVVLDILFKTNTERLLLNIDFITGQATSPFLLEVTLHLLVSIILYFSLSRLFRYKGLYIAAYIALFVVFIGLFFILSHLSLTIHYDLTIKLMFVWLLGHTFYLYIVHLMIKHAYS</sequence>
<keyword evidence="1" id="KW-0812">Transmembrane</keyword>
<dbReference type="RefSeq" id="WP_101042215.1">
    <property type="nucleotide sequence ID" value="NZ_PIWM01000014.1"/>
</dbReference>
<protein>
    <submittedName>
        <fullName evidence="2">Uncharacterized protein</fullName>
    </submittedName>
</protein>
<feature type="transmembrane region" description="Helical" evidence="1">
    <location>
        <begin position="106"/>
        <end position="125"/>
    </location>
</feature>
<gene>
    <name evidence="2" type="ORF">CW686_11330</name>
</gene>
<dbReference type="Proteomes" id="UP000233482">
    <property type="component" value="Unassembled WGS sequence"/>
</dbReference>
<keyword evidence="1" id="KW-1133">Transmembrane helix</keyword>
<comment type="caution">
    <text evidence="2">The sequence shown here is derived from an EMBL/GenBank/DDBJ whole genome shotgun (WGS) entry which is preliminary data.</text>
</comment>
<keyword evidence="1" id="KW-0472">Membrane</keyword>